<sequence>LFSSFSITVSSLYLSSCSSLSSILSDTKLPPFCPSSQPSIDGPLPSLSLDVIHLSLPLLKRSKIDVRRRNSTTSSDSHIIHNSPRCCAHHSICDCADQEDVLQSWILLFTDTLLHSGSFVCIMRSGSTIEHRRCVMTIEYSSTLSSNVSKLYHRMIQKHIIPVGNLGHHGSIITGQIDDFSFVQDLLRRAGRPAFYDIMSNGPNVLKMSDQGLPLVRMSWSSPYECTSQRGIFALLHFHIFLINCGRINGSIYHLSSFLNLPSSLPAEPSLSSTITSIIPLHSHSHRRIISMCIWGNTLSPLFVFGDPDPKQLQPAVMTLNERWPKPKDGPKEFINCFTLDVKVSGLEYLQASSI</sequence>
<evidence type="ECO:0000313" key="2">
    <source>
        <dbReference type="Proteomes" id="UP000746612"/>
    </source>
</evidence>
<dbReference type="EMBL" id="CAJPIJ010000127">
    <property type="protein sequence ID" value="CAG1982674.1"/>
    <property type="molecule type" value="Genomic_DNA"/>
</dbReference>
<gene>
    <name evidence="1" type="ORF">MDCFG202_LOCUS228587</name>
</gene>
<feature type="non-terminal residue" evidence="1">
    <location>
        <position position="355"/>
    </location>
</feature>
<name>A0A9N8WPP3_GIBZA</name>
<proteinExistence type="predicted"/>
<accession>A0A9N8WPP3</accession>
<feature type="non-terminal residue" evidence="1">
    <location>
        <position position="1"/>
    </location>
</feature>
<reference evidence="1" key="1">
    <citation type="submission" date="2021-03" db="EMBL/GenBank/DDBJ databases">
        <authorList>
            <person name="Alouane T."/>
            <person name="Langin T."/>
            <person name="Bonhomme L."/>
        </authorList>
    </citation>
    <scope>NUCLEOTIDE SEQUENCE</scope>
    <source>
        <strain evidence="1">MDC_Fg202</strain>
    </source>
</reference>
<protein>
    <submittedName>
        <fullName evidence="1">Uncharacterized protein</fullName>
    </submittedName>
</protein>
<dbReference type="Proteomes" id="UP000746612">
    <property type="component" value="Unassembled WGS sequence"/>
</dbReference>
<comment type="caution">
    <text evidence="1">The sequence shown here is derived from an EMBL/GenBank/DDBJ whole genome shotgun (WGS) entry which is preliminary data.</text>
</comment>
<dbReference type="AlphaFoldDB" id="A0A9N8WPP3"/>
<organism evidence="1 2">
    <name type="scientific">Gibberella zeae</name>
    <name type="common">Wheat head blight fungus</name>
    <name type="synonym">Fusarium graminearum</name>
    <dbReference type="NCBI Taxonomy" id="5518"/>
    <lineage>
        <taxon>Eukaryota</taxon>
        <taxon>Fungi</taxon>
        <taxon>Dikarya</taxon>
        <taxon>Ascomycota</taxon>
        <taxon>Pezizomycotina</taxon>
        <taxon>Sordariomycetes</taxon>
        <taxon>Hypocreomycetidae</taxon>
        <taxon>Hypocreales</taxon>
        <taxon>Nectriaceae</taxon>
        <taxon>Fusarium</taxon>
    </lineage>
</organism>
<evidence type="ECO:0000313" key="1">
    <source>
        <dbReference type="EMBL" id="CAG1982674.1"/>
    </source>
</evidence>